<sequence>MKNCYNKNGYRETIQKGLNAIRSLSGNISTKKVSREEQLKKLKNEIQNADAIMIGAGAGLSTSAGLTYSGDRFEKYFFDFAEKYGIKDIYSGGFYPFPNNETKWAWWARHIYFNRYVNPPKSVYNNLLSLLKDKNYFVITTNVDHQFQRAAFDESKLFYTQGDYGLFQSVDPNIQKTYNNEEWVMKSMEAQGFIKDKNGVFIVPDNKKISMQIPTELIPKCPADNSDMTTNLRVDNYFVEDEIWHKASETYYNFLEKNKNKHILFLELGVGANTPMIIKYPFWQMTMENEKAIYACINYGEVFCPQEIENRSICIDGDIGSVLEAIKLKKH</sequence>
<evidence type="ECO:0000313" key="5">
    <source>
        <dbReference type="Proteomes" id="UP000228552"/>
    </source>
</evidence>
<gene>
    <name evidence="4" type="ORF">CTM74_13780</name>
</gene>
<proteinExistence type="predicted"/>
<evidence type="ECO:0000259" key="3">
    <source>
        <dbReference type="PROSITE" id="PS50305"/>
    </source>
</evidence>
<name>A0AAD0F2H8_9FUSO</name>
<evidence type="ECO:0000313" key="4">
    <source>
        <dbReference type="EMBL" id="ATV62795.1"/>
    </source>
</evidence>
<dbReference type="SUPFAM" id="SSF52467">
    <property type="entry name" value="DHS-like NAD/FAD-binding domain"/>
    <property type="match status" value="1"/>
</dbReference>
<protein>
    <recommendedName>
        <fullName evidence="3">Deacetylase sirtuin-type domain-containing protein</fullName>
    </recommendedName>
</protein>
<organism evidence="4 5">
    <name type="scientific">Fusobacterium pseudoperiodonticum</name>
    <dbReference type="NCBI Taxonomy" id="2663009"/>
    <lineage>
        <taxon>Bacteria</taxon>
        <taxon>Fusobacteriati</taxon>
        <taxon>Fusobacteriota</taxon>
        <taxon>Fusobacteriia</taxon>
        <taxon>Fusobacteriales</taxon>
        <taxon>Fusobacteriaceae</taxon>
        <taxon>Fusobacterium</taxon>
    </lineage>
</organism>
<dbReference type="InterPro" id="IPR029035">
    <property type="entry name" value="DHS-like_NAD/FAD-binding_dom"/>
</dbReference>
<keyword evidence="5" id="KW-1185">Reference proteome</keyword>
<dbReference type="PROSITE" id="PS50305">
    <property type="entry name" value="SIRTUIN"/>
    <property type="match status" value="1"/>
</dbReference>
<feature type="domain" description="Deacetylase sirtuin-type" evidence="3">
    <location>
        <begin position="32"/>
        <end position="331"/>
    </location>
</feature>
<evidence type="ECO:0000256" key="2">
    <source>
        <dbReference type="PROSITE-ProRule" id="PRU00236"/>
    </source>
</evidence>
<reference evidence="4 5" key="1">
    <citation type="submission" date="2017-11" db="EMBL/GenBank/DDBJ databases">
        <title>Genome sequencing of Fusobacterium periodonticum KCOM 1263.</title>
        <authorList>
            <person name="Kook J.-K."/>
            <person name="Park S.-N."/>
            <person name="Lim Y.K."/>
        </authorList>
    </citation>
    <scope>NUCLEOTIDE SEQUENCE [LARGE SCALE GENOMIC DNA]</scope>
    <source>
        <strain evidence="4 5">KCOM 1263</strain>
    </source>
</reference>
<dbReference type="InterPro" id="IPR026590">
    <property type="entry name" value="Ssirtuin_cat_dom"/>
</dbReference>
<accession>A0AAD0F2H8</accession>
<dbReference type="Gene3D" id="3.40.50.1220">
    <property type="entry name" value="TPP-binding domain"/>
    <property type="match status" value="1"/>
</dbReference>
<dbReference type="Proteomes" id="UP000228552">
    <property type="component" value="Chromosome"/>
</dbReference>
<dbReference type="AlphaFoldDB" id="A0AAD0F2H8"/>
<keyword evidence="1" id="KW-0520">NAD</keyword>
<dbReference type="EMBL" id="CP024700">
    <property type="protein sequence ID" value="ATV62795.1"/>
    <property type="molecule type" value="Genomic_DNA"/>
</dbReference>
<evidence type="ECO:0000256" key="1">
    <source>
        <dbReference type="ARBA" id="ARBA00023027"/>
    </source>
</evidence>
<comment type="caution">
    <text evidence="2">Lacks conserved residue(s) required for the propagation of feature annotation.</text>
</comment>
<dbReference type="RefSeq" id="WP_099988505.1">
    <property type="nucleotide sequence ID" value="NZ_CP024700.1"/>
</dbReference>